<keyword evidence="2" id="KW-1185">Reference proteome</keyword>
<evidence type="ECO:0000313" key="1">
    <source>
        <dbReference type="EMBL" id="KRY89742.1"/>
    </source>
</evidence>
<organism evidence="1 2">
    <name type="scientific">Trichinella pseudospiralis</name>
    <name type="common">Parasitic roundworm</name>
    <dbReference type="NCBI Taxonomy" id="6337"/>
    <lineage>
        <taxon>Eukaryota</taxon>
        <taxon>Metazoa</taxon>
        <taxon>Ecdysozoa</taxon>
        <taxon>Nematoda</taxon>
        <taxon>Enoplea</taxon>
        <taxon>Dorylaimia</taxon>
        <taxon>Trichinellida</taxon>
        <taxon>Trichinellidae</taxon>
        <taxon>Trichinella</taxon>
    </lineage>
</organism>
<gene>
    <name evidence="1" type="ORF">T4D_14102</name>
</gene>
<accession>A0A0V1FUR2</accession>
<dbReference type="Proteomes" id="UP000054995">
    <property type="component" value="Unassembled WGS sequence"/>
</dbReference>
<dbReference type="EMBL" id="JYDT01000028">
    <property type="protein sequence ID" value="KRY89742.1"/>
    <property type="molecule type" value="Genomic_DNA"/>
</dbReference>
<evidence type="ECO:0000313" key="2">
    <source>
        <dbReference type="Proteomes" id="UP000054995"/>
    </source>
</evidence>
<dbReference type="AlphaFoldDB" id="A0A0V1FUR2"/>
<comment type="caution">
    <text evidence="1">The sequence shown here is derived from an EMBL/GenBank/DDBJ whole genome shotgun (WGS) entry which is preliminary data.</text>
</comment>
<proteinExistence type="predicted"/>
<protein>
    <submittedName>
        <fullName evidence="1">Uncharacterized protein</fullName>
    </submittedName>
</protein>
<name>A0A0V1FUR2_TRIPS</name>
<reference evidence="1 2" key="1">
    <citation type="submission" date="2015-01" db="EMBL/GenBank/DDBJ databases">
        <title>Evolution of Trichinella species and genotypes.</title>
        <authorList>
            <person name="Korhonen P.K."/>
            <person name="Edoardo P."/>
            <person name="Giuseppe L.R."/>
            <person name="Gasser R.B."/>
        </authorList>
    </citation>
    <scope>NUCLEOTIDE SEQUENCE [LARGE SCALE GENOMIC DNA]</scope>
    <source>
        <strain evidence="1">ISS470</strain>
    </source>
</reference>
<sequence length="74" mass="8948">MPIFVCLFLQLPSQITDLRQFIHTVLFIRRWNFCFLFLQQHGVVPINELDIWKVVRFEDEDLHGLIILNRCSNF</sequence>